<organism evidence="10 11">
    <name type="scientific">Stanieria cyanosphaera (strain ATCC 29371 / PCC 7437)</name>
    <dbReference type="NCBI Taxonomy" id="111780"/>
    <lineage>
        <taxon>Bacteria</taxon>
        <taxon>Bacillati</taxon>
        <taxon>Cyanobacteriota</taxon>
        <taxon>Cyanophyceae</taxon>
        <taxon>Pleurocapsales</taxon>
        <taxon>Dermocarpellaceae</taxon>
        <taxon>Stanieria</taxon>
    </lineage>
</organism>
<keyword evidence="3" id="KW-0597">Phosphoprotein</keyword>
<keyword evidence="11" id="KW-1185">Reference proteome</keyword>
<dbReference type="PRINTS" id="PR00344">
    <property type="entry name" value="BCTRLSENSOR"/>
</dbReference>
<dbReference type="Pfam" id="PF02518">
    <property type="entry name" value="HATPase_c"/>
    <property type="match status" value="1"/>
</dbReference>
<proteinExistence type="predicted"/>
<keyword evidence="7" id="KW-0175">Coiled coil</keyword>
<feature type="domain" description="Histidine kinase" evidence="9">
    <location>
        <begin position="276"/>
        <end position="492"/>
    </location>
</feature>
<evidence type="ECO:0000256" key="6">
    <source>
        <dbReference type="ARBA" id="ARBA00023012"/>
    </source>
</evidence>
<dbReference type="Gene3D" id="3.30.450.40">
    <property type="match status" value="1"/>
</dbReference>
<keyword evidence="6" id="KW-0902">Two-component regulatory system</keyword>
<feature type="coiled-coil region" evidence="7">
    <location>
        <begin position="237"/>
        <end position="264"/>
    </location>
</feature>
<evidence type="ECO:0000313" key="11">
    <source>
        <dbReference type="Proteomes" id="UP000010473"/>
    </source>
</evidence>
<feature type="coiled-coil region" evidence="7">
    <location>
        <begin position="31"/>
        <end position="65"/>
    </location>
</feature>
<dbReference type="OrthoDB" id="9806130at2"/>
<dbReference type="CDD" id="cd00075">
    <property type="entry name" value="HATPase"/>
    <property type="match status" value="1"/>
</dbReference>
<comment type="catalytic activity">
    <reaction evidence="1">
        <text>ATP + protein L-histidine = ADP + protein N-phospho-L-histidine.</text>
        <dbReference type="EC" id="2.7.13.3"/>
    </reaction>
</comment>
<dbReference type="AlphaFoldDB" id="K9XUF7"/>
<dbReference type="STRING" id="111780.Sta7437_2145"/>
<dbReference type="SMART" id="SM00065">
    <property type="entry name" value="GAF"/>
    <property type="match status" value="1"/>
</dbReference>
<dbReference type="InterPro" id="IPR005467">
    <property type="entry name" value="His_kinase_dom"/>
</dbReference>
<evidence type="ECO:0000256" key="8">
    <source>
        <dbReference type="SAM" id="MobiDB-lite"/>
    </source>
</evidence>
<reference evidence="11" key="1">
    <citation type="journal article" date="2013" name="Proc. Natl. Acad. Sci. U.S.A.">
        <title>Improving the coverage of the cyanobacterial phylum using diversity-driven genome sequencing.</title>
        <authorList>
            <person name="Shih P.M."/>
            <person name="Wu D."/>
            <person name="Latifi A."/>
            <person name="Axen S.D."/>
            <person name="Fewer D.P."/>
            <person name="Talla E."/>
            <person name="Calteau A."/>
            <person name="Cai F."/>
            <person name="Tandeau de Marsac N."/>
            <person name="Rippka R."/>
            <person name="Herdman M."/>
            <person name="Sivonen K."/>
            <person name="Coursin T."/>
            <person name="Laurent T."/>
            <person name="Goodwin L."/>
            <person name="Nolan M."/>
            <person name="Davenport K.W."/>
            <person name="Han C.S."/>
            <person name="Rubin E.M."/>
            <person name="Eisen J.A."/>
            <person name="Woyke T."/>
            <person name="Gugger M."/>
            <person name="Kerfeld C.A."/>
        </authorList>
    </citation>
    <scope>NUCLEOTIDE SEQUENCE [LARGE SCALE GENOMIC DNA]</scope>
    <source>
        <strain evidence="11">ATCC 29371 / PCC 7437</strain>
    </source>
</reference>
<dbReference type="InterPro" id="IPR036097">
    <property type="entry name" value="HisK_dim/P_sf"/>
</dbReference>
<dbReference type="Proteomes" id="UP000010473">
    <property type="component" value="Chromosome"/>
</dbReference>
<dbReference type="RefSeq" id="WP_015193362.1">
    <property type="nucleotide sequence ID" value="NC_019748.1"/>
</dbReference>
<dbReference type="Pfam" id="PF00512">
    <property type="entry name" value="HisKA"/>
    <property type="match status" value="1"/>
</dbReference>
<evidence type="ECO:0000256" key="3">
    <source>
        <dbReference type="ARBA" id="ARBA00022553"/>
    </source>
</evidence>
<sequence length="493" mass="56145">MVDSNQSPNNGEEIKAQTRDNSSNDLNNSNVESLKLQLQEEQLKNQQLTSTLLATQQKLSQLETEFEQRLEAQLDQKIFELELCYDLSRQIGSTLSYEDLFRSMLKYLHTVVPCDVTGGILLEPKICELFLNANRPLATTAQLEIQQRLVESMLKVNGLDLLNLPLCLHNLNYQIQSSSELQIQQIGSHFFVPIIAHFPEEKQIVGLLFVGTEKAKQFTEEHIRILYKIANQASTYVQQLQMLLQEEKNRLENKRIRQALAKEKEFNELKTRIVRTISHEYRTPLTIISLAVDLLESQEGKLSLEQKEACFHKIRTATEHMTNLVEDVLVVDQVESKEVIFAPSHINLFQLCQQLVNNFRVTPAQKHQILFDYQGEQENIYLDENIVRQILTHLLSNAVKYSTDGGLINLNVKGSCDQVILQVCDRGIGIPPEDRSSLFECFHRATNVGTLPGTGLGLAIVKKYVEIHQGEICFESELNVGTIFTITLPIVNC</sequence>
<evidence type="ECO:0000256" key="4">
    <source>
        <dbReference type="ARBA" id="ARBA00022679"/>
    </source>
</evidence>
<dbReference type="CDD" id="cd00082">
    <property type="entry name" value="HisKA"/>
    <property type="match status" value="1"/>
</dbReference>
<dbReference type="PANTHER" id="PTHR43711">
    <property type="entry name" value="TWO-COMPONENT HISTIDINE KINASE"/>
    <property type="match status" value="1"/>
</dbReference>
<feature type="compositionally biased region" description="Polar residues" evidence="8">
    <location>
        <begin position="1"/>
        <end position="10"/>
    </location>
</feature>
<dbReference type="Gene3D" id="3.30.565.10">
    <property type="entry name" value="Histidine kinase-like ATPase, C-terminal domain"/>
    <property type="match status" value="1"/>
</dbReference>
<dbReference type="eggNOG" id="COG2205">
    <property type="taxonomic scope" value="Bacteria"/>
</dbReference>
<dbReference type="FunFam" id="3.30.565.10:FF:000006">
    <property type="entry name" value="Sensor histidine kinase WalK"/>
    <property type="match status" value="1"/>
</dbReference>
<dbReference type="InterPro" id="IPR036890">
    <property type="entry name" value="HATPase_C_sf"/>
</dbReference>
<dbReference type="InterPro" id="IPR003018">
    <property type="entry name" value="GAF"/>
</dbReference>
<dbReference type="SUPFAM" id="SSF55781">
    <property type="entry name" value="GAF domain-like"/>
    <property type="match status" value="1"/>
</dbReference>
<dbReference type="KEGG" id="scs:Sta7437_2145"/>
<evidence type="ECO:0000256" key="5">
    <source>
        <dbReference type="ARBA" id="ARBA00022777"/>
    </source>
</evidence>
<dbReference type="SMART" id="SM00388">
    <property type="entry name" value="HisKA"/>
    <property type="match status" value="1"/>
</dbReference>
<dbReference type="EC" id="2.7.13.3" evidence="2"/>
<dbReference type="SMART" id="SM00387">
    <property type="entry name" value="HATPase_c"/>
    <property type="match status" value="1"/>
</dbReference>
<keyword evidence="5 10" id="KW-0418">Kinase</keyword>
<dbReference type="InterPro" id="IPR003594">
    <property type="entry name" value="HATPase_dom"/>
</dbReference>
<dbReference type="InterPro" id="IPR029016">
    <property type="entry name" value="GAF-like_dom_sf"/>
</dbReference>
<dbReference type="HOGENOM" id="CLU_553108_0_0_3"/>
<dbReference type="PROSITE" id="PS50109">
    <property type="entry name" value="HIS_KIN"/>
    <property type="match status" value="1"/>
</dbReference>
<dbReference type="InterPro" id="IPR004358">
    <property type="entry name" value="Sig_transdc_His_kin-like_C"/>
</dbReference>
<dbReference type="SUPFAM" id="SSF55874">
    <property type="entry name" value="ATPase domain of HSP90 chaperone/DNA topoisomerase II/histidine kinase"/>
    <property type="match status" value="1"/>
</dbReference>
<dbReference type="InterPro" id="IPR003661">
    <property type="entry name" value="HisK_dim/P_dom"/>
</dbReference>
<dbReference type="PANTHER" id="PTHR43711:SF26">
    <property type="entry name" value="SENSOR HISTIDINE KINASE RCSC"/>
    <property type="match status" value="1"/>
</dbReference>
<keyword evidence="4" id="KW-0808">Transferase</keyword>
<evidence type="ECO:0000313" key="10">
    <source>
        <dbReference type="EMBL" id="AFZ35694.1"/>
    </source>
</evidence>
<feature type="region of interest" description="Disordered" evidence="8">
    <location>
        <begin position="1"/>
        <end position="28"/>
    </location>
</feature>
<dbReference type="EMBL" id="CP003653">
    <property type="protein sequence ID" value="AFZ35694.1"/>
    <property type="molecule type" value="Genomic_DNA"/>
</dbReference>
<name>K9XUF7_STAC7</name>
<accession>K9XUF7</accession>
<dbReference type="InterPro" id="IPR050736">
    <property type="entry name" value="Sensor_HK_Regulatory"/>
</dbReference>
<dbReference type="GO" id="GO:0000155">
    <property type="term" value="F:phosphorelay sensor kinase activity"/>
    <property type="evidence" value="ECO:0007669"/>
    <property type="project" value="InterPro"/>
</dbReference>
<gene>
    <name evidence="10" type="ordered locus">Sta7437_2145</name>
</gene>
<evidence type="ECO:0000256" key="2">
    <source>
        <dbReference type="ARBA" id="ARBA00012438"/>
    </source>
</evidence>
<evidence type="ECO:0000259" key="9">
    <source>
        <dbReference type="PROSITE" id="PS50109"/>
    </source>
</evidence>
<evidence type="ECO:0000256" key="7">
    <source>
        <dbReference type="SAM" id="Coils"/>
    </source>
</evidence>
<dbReference type="SUPFAM" id="SSF47384">
    <property type="entry name" value="Homodimeric domain of signal transducing histidine kinase"/>
    <property type="match status" value="1"/>
</dbReference>
<dbReference type="Gene3D" id="1.10.287.130">
    <property type="match status" value="1"/>
</dbReference>
<evidence type="ECO:0000256" key="1">
    <source>
        <dbReference type="ARBA" id="ARBA00000085"/>
    </source>
</evidence>
<protein>
    <recommendedName>
        <fullName evidence="2">histidine kinase</fullName>
        <ecNumber evidence="2">2.7.13.3</ecNumber>
    </recommendedName>
</protein>